<evidence type="ECO:0000313" key="4">
    <source>
        <dbReference type="Proteomes" id="UP000184016"/>
    </source>
</evidence>
<comment type="similarity">
    <text evidence="1">Belongs to the 4-hydroxybenzoyl-CoA thioesterase family.</text>
</comment>
<dbReference type="InterPro" id="IPR050563">
    <property type="entry name" value="4-hydroxybenzoyl-CoA_TE"/>
</dbReference>
<sequence>MKSFSKIEFPVRSTDLDVNAHVNNAKFLEYLEWGREDWFEQRGFKYDELKKQNLITVLARMEVDYRREARQNDTMTVYTWLSAVGRSSMQMEQKILNQYGEMVTEAKATVVTVSAKERRPIAVPDEIRKHIALESPALVIN</sequence>
<dbReference type="PANTHER" id="PTHR31793">
    <property type="entry name" value="4-HYDROXYBENZOYL-COA THIOESTERASE FAMILY MEMBER"/>
    <property type="match status" value="1"/>
</dbReference>
<dbReference type="PANTHER" id="PTHR31793:SF27">
    <property type="entry name" value="NOVEL THIOESTERASE SUPERFAMILY DOMAIN AND SAPOSIN A-TYPE DOMAIN CONTAINING PROTEIN (0610012H03RIK)"/>
    <property type="match status" value="1"/>
</dbReference>
<keyword evidence="4" id="KW-1185">Reference proteome</keyword>
<dbReference type="NCBIfam" id="TIGR00051">
    <property type="entry name" value="YbgC/FadM family acyl-CoA thioesterase"/>
    <property type="match status" value="1"/>
</dbReference>
<dbReference type="Pfam" id="PF13279">
    <property type="entry name" value="4HBT_2"/>
    <property type="match status" value="1"/>
</dbReference>
<accession>A0A1M6RVF0</accession>
<dbReference type="AlphaFoldDB" id="A0A1M6RVF0"/>
<dbReference type="RefSeq" id="WP_072874147.1">
    <property type="nucleotide sequence ID" value="NZ_FRAF01000012.1"/>
</dbReference>
<dbReference type="InterPro" id="IPR029069">
    <property type="entry name" value="HotDog_dom_sf"/>
</dbReference>
<dbReference type="EMBL" id="FRAF01000012">
    <property type="protein sequence ID" value="SHK36247.1"/>
    <property type="molecule type" value="Genomic_DNA"/>
</dbReference>
<protein>
    <submittedName>
        <fullName evidence="3">Acyl-CoA thioester hydrolase/thioesterase-3</fullName>
    </submittedName>
</protein>
<dbReference type="CDD" id="cd00586">
    <property type="entry name" value="4HBT"/>
    <property type="match status" value="1"/>
</dbReference>
<evidence type="ECO:0000256" key="2">
    <source>
        <dbReference type="ARBA" id="ARBA00022801"/>
    </source>
</evidence>
<gene>
    <name evidence="3" type="ORF">SAMN05443507_112106</name>
</gene>
<dbReference type="PIRSF" id="PIRSF003230">
    <property type="entry name" value="YbgC"/>
    <property type="match status" value="1"/>
</dbReference>
<proteinExistence type="inferred from homology"/>
<evidence type="ECO:0000256" key="1">
    <source>
        <dbReference type="ARBA" id="ARBA00005953"/>
    </source>
</evidence>
<reference evidence="4" key="1">
    <citation type="submission" date="2016-11" db="EMBL/GenBank/DDBJ databases">
        <authorList>
            <person name="Varghese N."/>
            <person name="Submissions S."/>
        </authorList>
    </citation>
    <scope>NUCLEOTIDE SEQUENCE [LARGE SCALE GENOMIC DNA]</scope>
    <source>
        <strain evidence="4">USBA-503</strain>
    </source>
</reference>
<dbReference type="SUPFAM" id="SSF54637">
    <property type="entry name" value="Thioesterase/thiol ester dehydrase-isomerase"/>
    <property type="match status" value="1"/>
</dbReference>
<dbReference type="GO" id="GO:0047617">
    <property type="term" value="F:fatty acyl-CoA hydrolase activity"/>
    <property type="evidence" value="ECO:0007669"/>
    <property type="project" value="TreeGrafter"/>
</dbReference>
<name>A0A1M6RVF0_9BACL</name>
<organism evidence="3 4">
    <name type="scientific">Alicyclobacillus tolerans</name>
    <dbReference type="NCBI Taxonomy" id="90970"/>
    <lineage>
        <taxon>Bacteria</taxon>
        <taxon>Bacillati</taxon>
        <taxon>Bacillota</taxon>
        <taxon>Bacilli</taxon>
        <taxon>Bacillales</taxon>
        <taxon>Alicyclobacillaceae</taxon>
        <taxon>Alicyclobacillus</taxon>
    </lineage>
</organism>
<keyword evidence="2 3" id="KW-0378">Hydrolase</keyword>
<dbReference type="Proteomes" id="UP000184016">
    <property type="component" value="Unassembled WGS sequence"/>
</dbReference>
<dbReference type="InterPro" id="IPR006684">
    <property type="entry name" value="YbgC/YbaW"/>
</dbReference>
<dbReference type="Gene3D" id="3.10.129.10">
    <property type="entry name" value="Hotdog Thioesterase"/>
    <property type="match status" value="1"/>
</dbReference>
<dbReference type="STRING" id="1830138.SAMN05443507_112106"/>
<evidence type="ECO:0000313" key="3">
    <source>
        <dbReference type="EMBL" id="SHK36247.1"/>
    </source>
</evidence>